<comment type="pathway">
    <text evidence="2 15">Cofactor biosynthesis; FAD biosynthesis; FAD from FMN: step 1/1.</text>
</comment>
<dbReference type="Proteomes" id="UP000294567">
    <property type="component" value="Unassembled WGS sequence"/>
</dbReference>
<keyword evidence="4 15" id="KW-0285">Flavoprotein</keyword>
<dbReference type="InterPro" id="IPR015864">
    <property type="entry name" value="FAD_synthase"/>
</dbReference>
<dbReference type="EC" id="2.7.7.2" evidence="15"/>
<keyword evidence="18" id="KW-1185">Reference proteome</keyword>
<reference evidence="17 18" key="1">
    <citation type="submission" date="2019-03" db="EMBL/GenBank/DDBJ databases">
        <title>Genomic Encyclopedia of Type Strains, Phase IV (KMG-IV): sequencing the most valuable type-strain genomes for metagenomic binning, comparative biology and taxonomic classification.</title>
        <authorList>
            <person name="Goeker M."/>
        </authorList>
    </citation>
    <scope>NUCLEOTIDE SEQUENCE [LARGE SCALE GENOMIC DNA]</scope>
    <source>
        <strain evidence="17 18">DSM 26752</strain>
    </source>
</reference>
<dbReference type="GO" id="GO:0005524">
    <property type="term" value="F:ATP binding"/>
    <property type="evidence" value="ECO:0007669"/>
    <property type="project" value="UniProtKB-UniRule"/>
</dbReference>
<organism evidence="17 18">
    <name type="scientific">Keratinibaculum paraultunense</name>
    <dbReference type="NCBI Taxonomy" id="1278232"/>
    <lineage>
        <taxon>Bacteria</taxon>
        <taxon>Bacillati</taxon>
        <taxon>Bacillota</taxon>
        <taxon>Tissierellia</taxon>
        <taxon>Tissierellales</taxon>
        <taxon>Tepidimicrobiaceae</taxon>
        <taxon>Keratinibaculum</taxon>
    </lineage>
</organism>
<comment type="catalytic activity">
    <reaction evidence="14 15">
        <text>FMN + ATP + H(+) = FAD + diphosphate</text>
        <dbReference type="Rhea" id="RHEA:17237"/>
        <dbReference type="ChEBI" id="CHEBI:15378"/>
        <dbReference type="ChEBI" id="CHEBI:30616"/>
        <dbReference type="ChEBI" id="CHEBI:33019"/>
        <dbReference type="ChEBI" id="CHEBI:57692"/>
        <dbReference type="ChEBI" id="CHEBI:58210"/>
        <dbReference type="EC" id="2.7.7.2"/>
    </reaction>
</comment>
<dbReference type="FunFam" id="2.40.30.30:FF:000003">
    <property type="entry name" value="Riboflavin biosynthesis protein"/>
    <property type="match status" value="1"/>
</dbReference>
<keyword evidence="6 15" id="KW-0808">Transferase</keyword>
<gene>
    <name evidence="17" type="ORF">EDD65_105178</name>
</gene>
<dbReference type="Pfam" id="PF06574">
    <property type="entry name" value="FAD_syn"/>
    <property type="match status" value="1"/>
</dbReference>
<dbReference type="Gene3D" id="2.40.30.30">
    <property type="entry name" value="Riboflavin kinase-like"/>
    <property type="match status" value="1"/>
</dbReference>
<keyword evidence="11 15" id="KW-0067">ATP-binding</keyword>
<evidence type="ECO:0000256" key="6">
    <source>
        <dbReference type="ARBA" id="ARBA00022679"/>
    </source>
</evidence>
<dbReference type="EMBL" id="SMAE01000005">
    <property type="protein sequence ID" value="TCS89704.1"/>
    <property type="molecule type" value="Genomic_DNA"/>
</dbReference>
<dbReference type="OrthoDB" id="9803667at2"/>
<dbReference type="GO" id="GO:0006747">
    <property type="term" value="P:FAD biosynthetic process"/>
    <property type="evidence" value="ECO:0007669"/>
    <property type="project" value="UniProtKB-UniRule"/>
</dbReference>
<dbReference type="AlphaFoldDB" id="A0A4R3KZZ9"/>
<comment type="similarity">
    <text evidence="15">Belongs to the ribF family.</text>
</comment>
<keyword evidence="9 15" id="KW-0418">Kinase</keyword>
<dbReference type="InterPro" id="IPR014729">
    <property type="entry name" value="Rossmann-like_a/b/a_fold"/>
</dbReference>
<evidence type="ECO:0000256" key="14">
    <source>
        <dbReference type="ARBA" id="ARBA00049494"/>
    </source>
</evidence>
<dbReference type="GO" id="GO:0008531">
    <property type="term" value="F:riboflavin kinase activity"/>
    <property type="evidence" value="ECO:0007669"/>
    <property type="project" value="UniProtKB-UniRule"/>
</dbReference>
<dbReference type="Gene3D" id="3.40.50.620">
    <property type="entry name" value="HUPs"/>
    <property type="match status" value="1"/>
</dbReference>
<keyword evidence="12" id="KW-0511">Multifunctional enzyme</keyword>
<sequence length="319" mass="36739">MEIIDLDLNLSNKSEYKTAIALGNFDGVHIGHKYLIEDNIQKAIEMCLKPGVLLFKNHTKNVLKENSKSVPILTSNEQKLKILKNLGVEVVFTLNFNENIMKLSGEEFVDKIIIDLLNAKLVTVGFDYRFGYKAVGDCRYLKELGIKKGFKTNIIRPITIDNEIVSSTRIRQLLMEGNIKKANKFLGRYYTILGQVIKGSNRGTKLGFPTANINPIDNYIIPKNGVYKTITVLKDQQYLSLTNIGFNPTFNEKNFKVENHILNFNNNIYGKIIEIMFMDFIREDIKFDTTEKLIEQIKKDICYVKKEITDEYIYKLINI</sequence>
<comment type="function">
    <text evidence="1">Catalyzes the phosphorylation of riboflavin to FMN followed by the adenylation of FMN to FAD.</text>
</comment>
<dbReference type="NCBIfam" id="NF004162">
    <property type="entry name" value="PRK05627.1-5"/>
    <property type="match status" value="1"/>
</dbReference>
<evidence type="ECO:0000256" key="12">
    <source>
        <dbReference type="ARBA" id="ARBA00023268"/>
    </source>
</evidence>
<keyword evidence="7 15" id="KW-0548">Nucleotidyltransferase</keyword>
<comment type="pathway">
    <text evidence="3 15">Cofactor biosynthesis; FMN biosynthesis; FMN from riboflavin (ATP route): step 1/1.</text>
</comment>
<dbReference type="SUPFAM" id="SSF82114">
    <property type="entry name" value="Riboflavin kinase-like"/>
    <property type="match status" value="1"/>
</dbReference>
<dbReference type="GO" id="GO:0003919">
    <property type="term" value="F:FMN adenylyltransferase activity"/>
    <property type="evidence" value="ECO:0007669"/>
    <property type="project" value="UniProtKB-UniRule"/>
</dbReference>
<evidence type="ECO:0000256" key="2">
    <source>
        <dbReference type="ARBA" id="ARBA00004726"/>
    </source>
</evidence>
<evidence type="ECO:0000256" key="15">
    <source>
        <dbReference type="PIRNR" id="PIRNR004491"/>
    </source>
</evidence>
<dbReference type="InterPro" id="IPR015865">
    <property type="entry name" value="Riboflavin_kinase_bac/euk"/>
</dbReference>
<dbReference type="UniPathway" id="UPA00277">
    <property type="reaction ID" value="UER00407"/>
</dbReference>
<evidence type="ECO:0000256" key="7">
    <source>
        <dbReference type="ARBA" id="ARBA00022695"/>
    </source>
</evidence>
<protein>
    <recommendedName>
        <fullName evidence="15">Riboflavin biosynthesis protein</fullName>
    </recommendedName>
    <domain>
        <recommendedName>
            <fullName evidence="15">Riboflavin kinase</fullName>
            <ecNumber evidence="15">2.7.1.26</ecNumber>
        </recommendedName>
        <alternativeName>
            <fullName evidence="15">Flavokinase</fullName>
        </alternativeName>
    </domain>
    <domain>
        <recommendedName>
            <fullName evidence="15">FMN adenylyltransferase</fullName>
            <ecNumber evidence="15">2.7.7.2</ecNumber>
        </recommendedName>
        <alternativeName>
            <fullName evidence="15">FAD pyrophosphorylase</fullName>
        </alternativeName>
        <alternativeName>
            <fullName evidence="15">FAD synthase</fullName>
        </alternativeName>
    </domain>
</protein>
<proteinExistence type="inferred from homology"/>
<dbReference type="InterPro" id="IPR023468">
    <property type="entry name" value="Riboflavin_kinase"/>
</dbReference>
<dbReference type="InterPro" id="IPR002606">
    <property type="entry name" value="Riboflavin_kinase_bac"/>
</dbReference>
<dbReference type="SUPFAM" id="SSF52374">
    <property type="entry name" value="Nucleotidylyl transferase"/>
    <property type="match status" value="1"/>
</dbReference>
<evidence type="ECO:0000313" key="17">
    <source>
        <dbReference type="EMBL" id="TCS89704.1"/>
    </source>
</evidence>
<evidence type="ECO:0000256" key="1">
    <source>
        <dbReference type="ARBA" id="ARBA00002121"/>
    </source>
</evidence>
<dbReference type="SMART" id="SM00904">
    <property type="entry name" value="Flavokinase"/>
    <property type="match status" value="1"/>
</dbReference>
<evidence type="ECO:0000256" key="5">
    <source>
        <dbReference type="ARBA" id="ARBA00022643"/>
    </source>
</evidence>
<keyword evidence="5 15" id="KW-0288">FMN</keyword>
<evidence type="ECO:0000256" key="10">
    <source>
        <dbReference type="ARBA" id="ARBA00022827"/>
    </source>
</evidence>
<name>A0A4R3KZZ9_9FIRM</name>
<accession>A0A4R3KZZ9</accession>
<keyword evidence="10 15" id="KW-0274">FAD</keyword>
<dbReference type="InterPro" id="IPR023465">
    <property type="entry name" value="Riboflavin_kinase_dom_sf"/>
</dbReference>
<dbReference type="NCBIfam" id="TIGR00083">
    <property type="entry name" value="ribF"/>
    <property type="match status" value="1"/>
</dbReference>
<evidence type="ECO:0000256" key="3">
    <source>
        <dbReference type="ARBA" id="ARBA00005201"/>
    </source>
</evidence>
<dbReference type="UniPathway" id="UPA00276">
    <property type="reaction ID" value="UER00406"/>
</dbReference>
<dbReference type="PANTHER" id="PTHR22749:SF6">
    <property type="entry name" value="RIBOFLAVIN KINASE"/>
    <property type="match status" value="1"/>
</dbReference>
<dbReference type="CDD" id="cd02064">
    <property type="entry name" value="FAD_synthetase_N"/>
    <property type="match status" value="1"/>
</dbReference>
<feature type="domain" description="Riboflavin kinase" evidence="16">
    <location>
        <begin position="185"/>
        <end position="309"/>
    </location>
</feature>
<dbReference type="EC" id="2.7.1.26" evidence="15"/>
<dbReference type="RefSeq" id="WP_132027316.1">
    <property type="nucleotide sequence ID" value="NZ_CP068564.1"/>
</dbReference>
<comment type="catalytic activity">
    <reaction evidence="13 15">
        <text>riboflavin + ATP = FMN + ADP + H(+)</text>
        <dbReference type="Rhea" id="RHEA:14357"/>
        <dbReference type="ChEBI" id="CHEBI:15378"/>
        <dbReference type="ChEBI" id="CHEBI:30616"/>
        <dbReference type="ChEBI" id="CHEBI:57986"/>
        <dbReference type="ChEBI" id="CHEBI:58210"/>
        <dbReference type="ChEBI" id="CHEBI:456216"/>
        <dbReference type="EC" id="2.7.1.26"/>
    </reaction>
</comment>
<evidence type="ECO:0000313" key="18">
    <source>
        <dbReference type="Proteomes" id="UP000294567"/>
    </source>
</evidence>
<dbReference type="PIRSF" id="PIRSF004491">
    <property type="entry name" value="FAD_Synth"/>
    <property type="match status" value="1"/>
</dbReference>
<dbReference type="GO" id="GO:0009398">
    <property type="term" value="P:FMN biosynthetic process"/>
    <property type="evidence" value="ECO:0007669"/>
    <property type="project" value="UniProtKB-UniRule"/>
</dbReference>
<evidence type="ECO:0000256" key="13">
    <source>
        <dbReference type="ARBA" id="ARBA00047880"/>
    </source>
</evidence>
<dbReference type="PANTHER" id="PTHR22749">
    <property type="entry name" value="RIBOFLAVIN KINASE/FMN ADENYLYLTRANSFERASE"/>
    <property type="match status" value="1"/>
</dbReference>
<keyword evidence="8 15" id="KW-0547">Nucleotide-binding</keyword>
<dbReference type="FunFam" id="3.40.50.620:FF:000021">
    <property type="entry name" value="Riboflavin biosynthesis protein"/>
    <property type="match status" value="1"/>
</dbReference>
<evidence type="ECO:0000259" key="16">
    <source>
        <dbReference type="SMART" id="SM00904"/>
    </source>
</evidence>
<comment type="caution">
    <text evidence="17">The sequence shown here is derived from an EMBL/GenBank/DDBJ whole genome shotgun (WGS) entry which is preliminary data.</text>
</comment>
<dbReference type="GO" id="GO:0009231">
    <property type="term" value="P:riboflavin biosynthetic process"/>
    <property type="evidence" value="ECO:0007669"/>
    <property type="project" value="InterPro"/>
</dbReference>
<evidence type="ECO:0000256" key="4">
    <source>
        <dbReference type="ARBA" id="ARBA00022630"/>
    </source>
</evidence>
<evidence type="ECO:0000256" key="8">
    <source>
        <dbReference type="ARBA" id="ARBA00022741"/>
    </source>
</evidence>
<evidence type="ECO:0000256" key="9">
    <source>
        <dbReference type="ARBA" id="ARBA00022777"/>
    </source>
</evidence>
<dbReference type="Pfam" id="PF01687">
    <property type="entry name" value="Flavokinase"/>
    <property type="match status" value="1"/>
</dbReference>
<evidence type="ECO:0000256" key="11">
    <source>
        <dbReference type="ARBA" id="ARBA00022840"/>
    </source>
</evidence>